<accession>A0ABP8DBR1</accession>
<proteinExistence type="predicted"/>
<comment type="caution">
    <text evidence="2">The sequence shown here is derived from an EMBL/GenBank/DDBJ whole genome shotgun (WGS) entry which is preliminary data.</text>
</comment>
<feature type="domain" description="Endonuclease/exonuclease/phosphatase" evidence="1">
    <location>
        <begin position="10"/>
        <end position="246"/>
    </location>
</feature>
<dbReference type="SUPFAM" id="SSF56219">
    <property type="entry name" value="DNase I-like"/>
    <property type="match status" value="1"/>
</dbReference>
<evidence type="ECO:0000259" key="1">
    <source>
        <dbReference type="Pfam" id="PF03372"/>
    </source>
</evidence>
<reference evidence="3" key="1">
    <citation type="journal article" date="2019" name="Int. J. Syst. Evol. Microbiol.">
        <title>The Global Catalogue of Microorganisms (GCM) 10K type strain sequencing project: providing services to taxonomists for standard genome sequencing and annotation.</title>
        <authorList>
            <consortium name="The Broad Institute Genomics Platform"/>
            <consortium name="The Broad Institute Genome Sequencing Center for Infectious Disease"/>
            <person name="Wu L."/>
            <person name="Ma J."/>
        </authorList>
    </citation>
    <scope>NUCLEOTIDE SEQUENCE [LARGE SCALE GENOMIC DNA]</scope>
    <source>
        <strain evidence="3">JCM 17441</strain>
    </source>
</reference>
<protein>
    <recommendedName>
        <fullName evidence="1">Endonuclease/exonuclease/phosphatase domain-containing protein</fullName>
    </recommendedName>
</protein>
<dbReference type="RefSeq" id="WP_345129327.1">
    <property type="nucleotide sequence ID" value="NZ_BAABAT010000012.1"/>
</dbReference>
<name>A0ABP8DBR1_9ACTN</name>
<dbReference type="InterPro" id="IPR005135">
    <property type="entry name" value="Endo/exonuclease/phosphatase"/>
</dbReference>
<dbReference type="PANTHER" id="PTHR16320:SF1">
    <property type="entry name" value="SPHINGOMYELINASE DDB_G0288017"/>
    <property type="match status" value="1"/>
</dbReference>
<evidence type="ECO:0000313" key="3">
    <source>
        <dbReference type="Proteomes" id="UP001500620"/>
    </source>
</evidence>
<dbReference type="InterPro" id="IPR036691">
    <property type="entry name" value="Endo/exonu/phosph_ase_sf"/>
</dbReference>
<keyword evidence="3" id="KW-1185">Reference proteome</keyword>
<dbReference type="InterPro" id="IPR038772">
    <property type="entry name" value="Sph/SMPD2-like"/>
</dbReference>
<dbReference type="Gene3D" id="3.60.10.10">
    <property type="entry name" value="Endonuclease/exonuclease/phosphatase"/>
    <property type="match status" value="1"/>
</dbReference>
<dbReference type="EMBL" id="BAABAT010000012">
    <property type="protein sequence ID" value="GAA4252156.1"/>
    <property type="molecule type" value="Genomic_DNA"/>
</dbReference>
<sequence length="260" mass="28384">MADDGVLRLLTLNALFKGDVRPRMAAIGEMLRQRPYDVVCLQEVMSPGSARLLARLAEAYPHRLYSGAALVKGGLVLLSRWPIERGRFVRYPFTRPVRPELLMRKGAQVTVLATPAGRVAVLNTHLSANRDDDWSPQNRYSAVARAELASLGAALAALPARLPAVVTGDLNLPRDSALLAGFCAEAGLRDAMAGDTRPTYRPTPGWPDPPAFDHVLLRGLRAECRLTLEDDTVTLDDGREVYLSDHFGVEADLRVDPQPG</sequence>
<dbReference type="Proteomes" id="UP001500620">
    <property type="component" value="Unassembled WGS sequence"/>
</dbReference>
<gene>
    <name evidence="2" type="ORF">GCM10022255_047540</name>
</gene>
<evidence type="ECO:0000313" key="2">
    <source>
        <dbReference type="EMBL" id="GAA4252156.1"/>
    </source>
</evidence>
<organism evidence="2 3">
    <name type="scientific">Dactylosporangium darangshiense</name>
    <dbReference type="NCBI Taxonomy" id="579108"/>
    <lineage>
        <taxon>Bacteria</taxon>
        <taxon>Bacillati</taxon>
        <taxon>Actinomycetota</taxon>
        <taxon>Actinomycetes</taxon>
        <taxon>Micromonosporales</taxon>
        <taxon>Micromonosporaceae</taxon>
        <taxon>Dactylosporangium</taxon>
    </lineage>
</organism>
<dbReference type="PANTHER" id="PTHR16320">
    <property type="entry name" value="SPHINGOMYELINASE FAMILY MEMBER"/>
    <property type="match status" value="1"/>
</dbReference>
<dbReference type="Pfam" id="PF03372">
    <property type="entry name" value="Exo_endo_phos"/>
    <property type="match status" value="1"/>
</dbReference>